<dbReference type="Gene3D" id="3.40.50.1110">
    <property type="entry name" value="SGNH hydrolase"/>
    <property type="match status" value="1"/>
</dbReference>
<dbReference type="PANTHER" id="PTHR43784:SF2">
    <property type="entry name" value="GDSL-LIKE LIPASE_ACYLHYDROLASE, PUTATIVE (AFU_ORTHOLOGUE AFUA_2G00820)-RELATED"/>
    <property type="match status" value="1"/>
</dbReference>
<evidence type="ECO:0000313" key="2">
    <source>
        <dbReference type="EMBL" id="KRG67570.1"/>
    </source>
</evidence>
<proteinExistence type="predicted"/>
<evidence type="ECO:0000259" key="1">
    <source>
        <dbReference type="Pfam" id="PF13472"/>
    </source>
</evidence>
<name>A0A0R0CMM2_9GAMM</name>
<dbReference type="GO" id="GO:0016788">
    <property type="term" value="F:hydrolase activity, acting on ester bonds"/>
    <property type="evidence" value="ECO:0007669"/>
    <property type="project" value="UniProtKB-ARBA"/>
</dbReference>
<dbReference type="AlphaFoldDB" id="A0A0R0CMM2"/>
<keyword evidence="3" id="KW-1185">Reference proteome</keyword>
<sequence length="213" mass="22986">MTQGGSLASNALRYLALGDSYTIGEGVAESARWPVVLAERLSQQGIAVQPPQIIARTGWTTDELDDGIRQAAPTGEFALVSLLIGVNNQYRGRSVEEYRTQFAALLWQAIGFAGNRPQRVLVVSIPDWGITPFARSQQRDRQQVADEIDAFNQAAGEVCAARGVAFVDITAISRDGGDNVAMLVDDGLHPSAAMYARWCEQVLPVARQALSSP</sequence>
<dbReference type="Pfam" id="PF13472">
    <property type="entry name" value="Lipase_GDSL_2"/>
    <property type="match status" value="1"/>
</dbReference>
<accession>A0A0R0CMM2</accession>
<gene>
    <name evidence="2" type="ORF">ABB29_15490</name>
</gene>
<feature type="domain" description="SGNH hydrolase-type esterase" evidence="1">
    <location>
        <begin position="16"/>
        <end position="197"/>
    </location>
</feature>
<dbReference type="PATRIC" id="fig|344882.3.peg.1831"/>
<protein>
    <submittedName>
        <fullName evidence="2">Lysophospholipase</fullName>
    </submittedName>
</protein>
<dbReference type="SUPFAM" id="SSF52266">
    <property type="entry name" value="SGNH hydrolase"/>
    <property type="match status" value="1"/>
</dbReference>
<reference evidence="2 3" key="1">
    <citation type="submission" date="2015-05" db="EMBL/GenBank/DDBJ databases">
        <title>Genome sequencing and analysis of members of genus Stenotrophomonas.</title>
        <authorList>
            <person name="Patil P.P."/>
            <person name="Midha S."/>
            <person name="Patil P.B."/>
        </authorList>
    </citation>
    <scope>NUCLEOTIDE SEQUENCE [LARGE SCALE GENOMIC DNA]</scope>
    <source>
        <strain evidence="2 3">DSM 21858</strain>
    </source>
</reference>
<organism evidence="2 3">
    <name type="scientific">Pseudoxanthomonas dokdonensis</name>
    <dbReference type="NCBI Taxonomy" id="344882"/>
    <lineage>
        <taxon>Bacteria</taxon>
        <taxon>Pseudomonadati</taxon>
        <taxon>Pseudomonadota</taxon>
        <taxon>Gammaproteobacteria</taxon>
        <taxon>Lysobacterales</taxon>
        <taxon>Lysobacteraceae</taxon>
        <taxon>Pseudoxanthomonas</taxon>
    </lineage>
</organism>
<dbReference type="RefSeq" id="WP_057660717.1">
    <property type="nucleotide sequence ID" value="NZ_LDJL01000021.1"/>
</dbReference>
<dbReference type="InterPro" id="IPR053140">
    <property type="entry name" value="GDSL_Rv0518-like"/>
</dbReference>
<dbReference type="OrthoDB" id="158267at2"/>
<evidence type="ECO:0000313" key="3">
    <source>
        <dbReference type="Proteomes" id="UP000052052"/>
    </source>
</evidence>
<dbReference type="CDD" id="cd01832">
    <property type="entry name" value="SGNH_hydrolase_like_1"/>
    <property type="match status" value="1"/>
</dbReference>
<dbReference type="InterPro" id="IPR013830">
    <property type="entry name" value="SGNH_hydro"/>
</dbReference>
<dbReference type="PANTHER" id="PTHR43784">
    <property type="entry name" value="GDSL-LIKE LIPASE/ACYLHYDROLASE, PUTATIVE (AFU_ORTHOLOGUE AFUA_2G00820)-RELATED"/>
    <property type="match status" value="1"/>
</dbReference>
<comment type="caution">
    <text evidence="2">The sequence shown here is derived from an EMBL/GenBank/DDBJ whole genome shotgun (WGS) entry which is preliminary data.</text>
</comment>
<dbReference type="InterPro" id="IPR036514">
    <property type="entry name" value="SGNH_hydro_sf"/>
</dbReference>
<dbReference type="STRING" id="344882.ABB29_15490"/>
<dbReference type="Proteomes" id="UP000052052">
    <property type="component" value="Unassembled WGS sequence"/>
</dbReference>
<dbReference type="EMBL" id="LDJL01000021">
    <property type="protein sequence ID" value="KRG67570.1"/>
    <property type="molecule type" value="Genomic_DNA"/>
</dbReference>